<dbReference type="OrthoDB" id="3027208at2759"/>
<dbReference type="InterPro" id="IPR011333">
    <property type="entry name" value="SKP1/BTB/POZ_sf"/>
</dbReference>
<evidence type="ECO:0000313" key="2">
    <source>
        <dbReference type="EMBL" id="KIJ39649.1"/>
    </source>
</evidence>
<dbReference type="Gene3D" id="3.30.710.10">
    <property type="entry name" value="Potassium Channel Kv1.1, Chain A"/>
    <property type="match status" value="1"/>
</dbReference>
<evidence type="ECO:0000259" key="1">
    <source>
        <dbReference type="SMART" id="SM00225"/>
    </source>
</evidence>
<feature type="domain" description="BTB" evidence="1">
    <location>
        <begin position="32"/>
        <end position="136"/>
    </location>
</feature>
<dbReference type="AlphaFoldDB" id="A0A0C9UXN0"/>
<evidence type="ECO:0000313" key="3">
    <source>
        <dbReference type="Proteomes" id="UP000054279"/>
    </source>
</evidence>
<dbReference type="SMART" id="SM00225">
    <property type="entry name" value="BTB"/>
    <property type="match status" value="1"/>
</dbReference>
<reference evidence="2 3" key="1">
    <citation type="submission" date="2014-06" db="EMBL/GenBank/DDBJ databases">
        <title>Evolutionary Origins and Diversification of the Mycorrhizal Mutualists.</title>
        <authorList>
            <consortium name="DOE Joint Genome Institute"/>
            <consortium name="Mycorrhizal Genomics Consortium"/>
            <person name="Kohler A."/>
            <person name="Kuo A."/>
            <person name="Nagy L.G."/>
            <person name="Floudas D."/>
            <person name="Copeland A."/>
            <person name="Barry K.W."/>
            <person name="Cichocki N."/>
            <person name="Veneault-Fourrey C."/>
            <person name="LaButti K."/>
            <person name="Lindquist E.A."/>
            <person name="Lipzen A."/>
            <person name="Lundell T."/>
            <person name="Morin E."/>
            <person name="Murat C."/>
            <person name="Riley R."/>
            <person name="Ohm R."/>
            <person name="Sun H."/>
            <person name="Tunlid A."/>
            <person name="Henrissat B."/>
            <person name="Grigoriev I.V."/>
            <person name="Hibbett D.S."/>
            <person name="Martin F."/>
        </authorList>
    </citation>
    <scope>NUCLEOTIDE SEQUENCE [LARGE SCALE GENOMIC DNA]</scope>
    <source>
        <strain evidence="2 3">SS14</strain>
    </source>
</reference>
<dbReference type="Pfam" id="PF00651">
    <property type="entry name" value="BTB"/>
    <property type="match status" value="1"/>
</dbReference>
<protein>
    <recommendedName>
        <fullName evidence="1">BTB domain-containing protein</fullName>
    </recommendedName>
</protein>
<name>A0A0C9UXN0_SPHS4</name>
<dbReference type="HOGENOM" id="CLU_1732646_0_0_1"/>
<keyword evidence="3" id="KW-1185">Reference proteome</keyword>
<dbReference type="EMBL" id="KN837150">
    <property type="protein sequence ID" value="KIJ39649.1"/>
    <property type="molecule type" value="Genomic_DNA"/>
</dbReference>
<accession>A0A0C9UXN0</accession>
<proteinExistence type="predicted"/>
<gene>
    <name evidence="2" type="ORF">M422DRAFT_49526</name>
</gene>
<dbReference type="CDD" id="cd18186">
    <property type="entry name" value="BTB_POZ_ZBTB_KLHL-like"/>
    <property type="match status" value="1"/>
</dbReference>
<dbReference type="InterPro" id="IPR000210">
    <property type="entry name" value="BTB/POZ_dom"/>
</dbReference>
<dbReference type="Proteomes" id="UP000054279">
    <property type="component" value="Unassembled WGS sequence"/>
</dbReference>
<sequence length="151" mass="16612">MDISTERSGCVGIREAVSARDTKTAKVYHEDGNVILLAENTPFKVHLGLLAGRSEVFCDIIAIAQGPQSHERFDNCPVLALSDSAERLENFLEILYGYRQLHLDDHETFSGVLELSMKYMVDSILDGCLALMTSILPVSLDGLDSVKSHSN</sequence>
<organism evidence="2 3">
    <name type="scientific">Sphaerobolus stellatus (strain SS14)</name>
    <dbReference type="NCBI Taxonomy" id="990650"/>
    <lineage>
        <taxon>Eukaryota</taxon>
        <taxon>Fungi</taxon>
        <taxon>Dikarya</taxon>
        <taxon>Basidiomycota</taxon>
        <taxon>Agaricomycotina</taxon>
        <taxon>Agaricomycetes</taxon>
        <taxon>Phallomycetidae</taxon>
        <taxon>Geastrales</taxon>
        <taxon>Sphaerobolaceae</taxon>
        <taxon>Sphaerobolus</taxon>
    </lineage>
</organism>
<dbReference type="SUPFAM" id="SSF54695">
    <property type="entry name" value="POZ domain"/>
    <property type="match status" value="1"/>
</dbReference>